<evidence type="ECO:0000313" key="3">
    <source>
        <dbReference type="Proteomes" id="UP000256862"/>
    </source>
</evidence>
<feature type="region of interest" description="Disordered" evidence="1">
    <location>
        <begin position="55"/>
        <end position="106"/>
    </location>
</feature>
<evidence type="ECO:0000313" key="2">
    <source>
        <dbReference type="EMBL" id="SPC14332.1"/>
    </source>
</evidence>
<evidence type="ECO:0000256" key="1">
    <source>
        <dbReference type="SAM" id="MobiDB-lite"/>
    </source>
</evidence>
<proteinExistence type="predicted"/>
<organism evidence="2 3">
    <name type="scientific">Cupriavidus oxalaticus</name>
    <dbReference type="NCBI Taxonomy" id="96344"/>
    <lineage>
        <taxon>Bacteria</taxon>
        <taxon>Pseudomonadati</taxon>
        <taxon>Pseudomonadota</taxon>
        <taxon>Betaproteobacteria</taxon>
        <taxon>Burkholderiales</taxon>
        <taxon>Burkholderiaceae</taxon>
        <taxon>Cupriavidus</taxon>
    </lineage>
</organism>
<dbReference type="AlphaFoldDB" id="A0A976GA60"/>
<sequence length="106" mass="12146">MTRMRRAVIDEEPVRSGGYQWRRRCARGGRVPGRGYFSNVVPWVRRFRMAEFSETARGDSLQAAKKKRRSVPAQLSTTEKEEKSGTAREVSHPSRASNGGKRYLFL</sequence>
<gene>
    <name evidence="2" type="ORF">CO2235_200188</name>
</gene>
<comment type="caution">
    <text evidence="2">The sequence shown here is derived from an EMBL/GenBank/DDBJ whole genome shotgun (WGS) entry which is preliminary data.</text>
</comment>
<reference evidence="2 3" key="1">
    <citation type="submission" date="2018-01" db="EMBL/GenBank/DDBJ databases">
        <authorList>
            <person name="Clerissi C."/>
        </authorList>
    </citation>
    <scope>NUCLEOTIDE SEQUENCE [LARGE SCALE GENOMIC DNA]</scope>
    <source>
        <strain evidence="2">Cupriavidus oxalaticus LMG 2235</strain>
    </source>
</reference>
<name>A0A976GA60_9BURK</name>
<dbReference type="Proteomes" id="UP000256862">
    <property type="component" value="Chromosome CO2235"/>
</dbReference>
<feature type="compositionally biased region" description="Basic and acidic residues" evidence="1">
    <location>
        <begin position="78"/>
        <end position="92"/>
    </location>
</feature>
<accession>A0A976GA60</accession>
<dbReference type="EMBL" id="OGUS01000121">
    <property type="protein sequence ID" value="SPC14332.1"/>
    <property type="molecule type" value="Genomic_DNA"/>
</dbReference>
<protein>
    <submittedName>
        <fullName evidence="2">Uncharacterized protein</fullName>
    </submittedName>
</protein>